<dbReference type="Gene3D" id="2.10.25.10">
    <property type="entry name" value="Laminin"/>
    <property type="match status" value="1"/>
</dbReference>
<dbReference type="SUPFAM" id="SSF57196">
    <property type="entry name" value="EGF/Laminin"/>
    <property type="match status" value="1"/>
</dbReference>
<dbReference type="Proteomes" id="UP000000305">
    <property type="component" value="Unassembled WGS sequence"/>
</dbReference>
<evidence type="ECO:0000256" key="2">
    <source>
        <dbReference type="SAM" id="MobiDB-lite"/>
    </source>
</evidence>
<evidence type="ECO:0000256" key="1">
    <source>
        <dbReference type="ARBA" id="ARBA00023157"/>
    </source>
</evidence>
<reference evidence="3 4" key="1">
    <citation type="journal article" date="2011" name="Science">
        <title>The ecoresponsive genome of Daphnia pulex.</title>
        <authorList>
            <person name="Colbourne J.K."/>
            <person name="Pfrender M.E."/>
            <person name="Gilbert D."/>
            <person name="Thomas W.K."/>
            <person name="Tucker A."/>
            <person name="Oakley T.H."/>
            <person name="Tokishita S."/>
            <person name="Aerts A."/>
            <person name="Arnold G.J."/>
            <person name="Basu M.K."/>
            <person name="Bauer D.J."/>
            <person name="Caceres C.E."/>
            <person name="Carmel L."/>
            <person name="Casola C."/>
            <person name="Choi J.H."/>
            <person name="Detter J.C."/>
            <person name="Dong Q."/>
            <person name="Dusheyko S."/>
            <person name="Eads B.D."/>
            <person name="Frohlich T."/>
            <person name="Geiler-Samerotte K.A."/>
            <person name="Gerlach D."/>
            <person name="Hatcher P."/>
            <person name="Jogdeo S."/>
            <person name="Krijgsveld J."/>
            <person name="Kriventseva E.V."/>
            <person name="Kultz D."/>
            <person name="Laforsch C."/>
            <person name="Lindquist E."/>
            <person name="Lopez J."/>
            <person name="Manak J.R."/>
            <person name="Muller J."/>
            <person name="Pangilinan J."/>
            <person name="Patwardhan R.P."/>
            <person name="Pitluck S."/>
            <person name="Pritham E.J."/>
            <person name="Rechtsteiner A."/>
            <person name="Rho M."/>
            <person name="Rogozin I.B."/>
            <person name="Sakarya O."/>
            <person name="Salamov A."/>
            <person name="Schaack S."/>
            <person name="Shapiro H."/>
            <person name="Shiga Y."/>
            <person name="Skalitzky C."/>
            <person name="Smith Z."/>
            <person name="Souvorov A."/>
            <person name="Sung W."/>
            <person name="Tang Z."/>
            <person name="Tsuchiya D."/>
            <person name="Tu H."/>
            <person name="Vos H."/>
            <person name="Wang M."/>
            <person name="Wolf Y.I."/>
            <person name="Yamagata H."/>
            <person name="Yamada T."/>
            <person name="Ye Y."/>
            <person name="Shaw J.R."/>
            <person name="Andrews J."/>
            <person name="Crease T.J."/>
            <person name="Tang H."/>
            <person name="Lucas S.M."/>
            <person name="Robertson H.M."/>
            <person name="Bork P."/>
            <person name="Koonin E.V."/>
            <person name="Zdobnov E.M."/>
            <person name="Grigoriev I.V."/>
            <person name="Lynch M."/>
            <person name="Boore J.L."/>
        </authorList>
    </citation>
    <scope>NUCLEOTIDE SEQUENCE [LARGE SCALE GENOMIC DNA]</scope>
</reference>
<protein>
    <recommendedName>
        <fullName evidence="5">Sushi domain-containing protein</fullName>
    </recommendedName>
</protein>
<name>E9FT13_DAPPU</name>
<dbReference type="EMBL" id="GL732524">
    <property type="protein sequence ID" value="EFX89290.1"/>
    <property type="molecule type" value="Genomic_DNA"/>
</dbReference>
<evidence type="ECO:0000313" key="3">
    <source>
        <dbReference type="EMBL" id="EFX89290.1"/>
    </source>
</evidence>
<dbReference type="Pfam" id="PF14670">
    <property type="entry name" value="FXa_inhibition"/>
    <property type="match status" value="1"/>
</dbReference>
<dbReference type="KEGG" id="dpx:DAPPUDRAFT_220428"/>
<dbReference type="InterPro" id="IPR035976">
    <property type="entry name" value="Sushi/SCR/CCP_sf"/>
</dbReference>
<keyword evidence="4" id="KW-1185">Reference proteome</keyword>
<dbReference type="eggNOG" id="ENOG502SD1K">
    <property type="taxonomic scope" value="Eukaryota"/>
</dbReference>
<dbReference type="HOGENOM" id="CLU_889228_0_0_1"/>
<gene>
    <name evidence="3" type="ORF">DAPPUDRAFT_220428</name>
</gene>
<feature type="compositionally biased region" description="Polar residues" evidence="2">
    <location>
        <begin position="19"/>
        <end position="29"/>
    </location>
</feature>
<dbReference type="OrthoDB" id="4062651at2759"/>
<dbReference type="InParanoid" id="E9FT13"/>
<sequence>MAEMMTKEEQDRMDDVQSAGANPTLSMMTASDEDPVSRGKNNNKKKDGGGKGNKKEDKKNKTEKKEATKEPKNKAEGKASKTPPASSSTNAPAEKKNKGKKGNGDNKHASGKGSSAASSEARNVNEVESTDGAEESGPNSPVDFATLDQSCLVDADNNNSPVVQAPAIPHGSGIKYIRKRNKGPGGGNRYAAAVFQCAAGYQFVVPDADRLYCRQGRWIGPSPICIIPDTDQTDQGAGAVSNNALTEREEESANAGSYGYGTGRSECGEDKGGCEQICDDTSGRATCLCYRGYVVDQDGVSCTGSLTRFFQTS</sequence>
<feature type="compositionally biased region" description="Low complexity" evidence="2">
    <location>
        <begin position="111"/>
        <end position="121"/>
    </location>
</feature>
<evidence type="ECO:0000313" key="4">
    <source>
        <dbReference type="Proteomes" id="UP000000305"/>
    </source>
</evidence>
<keyword evidence="1" id="KW-1015">Disulfide bond</keyword>
<organism evidence="3 4">
    <name type="scientific">Daphnia pulex</name>
    <name type="common">Water flea</name>
    <dbReference type="NCBI Taxonomy" id="6669"/>
    <lineage>
        <taxon>Eukaryota</taxon>
        <taxon>Metazoa</taxon>
        <taxon>Ecdysozoa</taxon>
        <taxon>Arthropoda</taxon>
        <taxon>Crustacea</taxon>
        <taxon>Branchiopoda</taxon>
        <taxon>Diplostraca</taxon>
        <taxon>Cladocera</taxon>
        <taxon>Anomopoda</taxon>
        <taxon>Daphniidae</taxon>
        <taxon>Daphnia</taxon>
    </lineage>
</organism>
<accession>E9FT13</accession>
<proteinExistence type="predicted"/>
<evidence type="ECO:0008006" key="5">
    <source>
        <dbReference type="Google" id="ProtNLM"/>
    </source>
</evidence>
<dbReference type="SUPFAM" id="SSF57535">
    <property type="entry name" value="Complement control module/SCR domain"/>
    <property type="match status" value="1"/>
</dbReference>
<feature type="compositionally biased region" description="Basic and acidic residues" evidence="2">
    <location>
        <begin position="1"/>
        <end position="15"/>
    </location>
</feature>
<feature type="region of interest" description="Disordered" evidence="2">
    <location>
        <begin position="1"/>
        <end position="144"/>
    </location>
</feature>
<dbReference type="OMA" id="NEVPWEA"/>
<dbReference type="AlphaFoldDB" id="E9FT13"/>
<feature type="compositionally biased region" description="Basic and acidic residues" evidence="2">
    <location>
        <begin position="44"/>
        <end position="79"/>
    </location>
</feature>